<dbReference type="EMBL" id="GGEC01056603">
    <property type="protein sequence ID" value="MBX37087.1"/>
    <property type="molecule type" value="Transcribed_RNA"/>
</dbReference>
<evidence type="ECO:0000313" key="1">
    <source>
        <dbReference type="EMBL" id="MBX37087.1"/>
    </source>
</evidence>
<accession>A0A2P2N3S1</accession>
<protein>
    <submittedName>
        <fullName evidence="1">Uncharacterized protein</fullName>
    </submittedName>
</protein>
<organism evidence="1">
    <name type="scientific">Rhizophora mucronata</name>
    <name type="common">Asiatic mangrove</name>
    <dbReference type="NCBI Taxonomy" id="61149"/>
    <lineage>
        <taxon>Eukaryota</taxon>
        <taxon>Viridiplantae</taxon>
        <taxon>Streptophyta</taxon>
        <taxon>Embryophyta</taxon>
        <taxon>Tracheophyta</taxon>
        <taxon>Spermatophyta</taxon>
        <taxon>Magnoliopsida</taxon>
        <taxon>eudicotyledons</taxon>
        <taxon>Gunneridae</taxon>
        <taxon>Pentapetalae</taxon>
        <taxon>rosids</taxon>
        <taxon>fabids</taxon>
        <taxon>Malpighiales</taxon>
        <taxon>Rhizophoraceae</taxon>
        <taxon>Rhizophora</taxon>
    </lineage>
</organism>
<dbReference type="AlphaFoldDB" id="A0A2P2N3S1"/>
<proteinExistence type="predicted"/>
<sequence length="36" mass="3927">MNLSACSNRGQNRTGSKDTNECGLVRYSIAAVHFLI</sequence>
<name>A0A2P2N3S1_RHIMU</name>
<reference evidence="1" key="1">
    <citation type="submission" date="2018-02" db="EMBL/GenBank/DDBJ databases">
        <title>Rhizophora mucronata_Transcriptome.</title>
        <authorList>
            <person name="Meera S.P."/>
            <person name="Sreeshan A."/>
            <person name="Augustine A."/>
        </authorList>
    </citation>
    <scope>NUCLEOTIDE SEQUENCE</scope>
    <source>
        <tissue evidence="1">Leaf</tissue>
    </source>
</reference>